<feature type="transmembrane region" description="Helical" evidence="1">
    <location>
        <begin position="74"/>
        <end position="96"/>
    </location>
</feature>
<comment type="caution">
    <text evidence="2">The sequence shown here is derived from an EMBL/GenBank/DDBJ whole genome shotgun (WGS) entry which is preliminary data.</text>
</comment>
<evidence type="ECO:0008006" key="4">
    <source>
        <dbReference type="Google" id="ProtNLM"/>
    </source>
</evidence>
<gene>
    <name evidence="2" type="ORF">A9Q93_11845</name>
</gene>
<evidence type="ECO:0000313" key="2">
    <source>
        <dbReference type="EMBL" id="OUS11159.1"/>
    </source>
</evidence>
<sequence length="128" mass="14628">MGNSITDNFNEFTTATQDYIESSISYHKLDLFKKIMKGVVSGTYKLILGFFLLIALLFLSVSLAIYMGEALDSIALGYLIVGVIYLVLMFVLTLFLKKFLEKRLLRKASAQFFNDNEDIKIEKYESLQ</sequence>
<keyword evidence="1" id="KW-0472">Membrane</keyword>
<proteinExistence type="predicted"/>
<feature type="transmembrane region" description="Helical" evidence="1">
    <location>
        <begin position="46"/>
        <end position="68"/>
    </location>
</feature>
<evidence type="ECO:0000256" key="1">
    <source>
        <dbReference type="SAM" id="Phobius"/>
    </source>
</evidence>
<evidence type="ECO:0000313" key="3">
    <source>
        <dbReference type="Proteomes" id="UP000196102"/>
    </source>
</evidence>
<dbReference type="AlphaFoldDB" id="A0A1Z8ALE5"/>
<protein>
    <recommendedName>
        <fullName evidence="4">Competence protein</fullName>
    </recommendedName>
</protein>
<accession>A0A1Z8ALE5</accession>
<dbReference type="InterPro" id="IPR009937">
    <property type="entry name" value="Phage_holin_3_6"/>
</dbReference>
<organism evidence="2 3">
    <name type="scientific">Nonlabens dokdonensis</name>
    <dbReference type="NCBI Taxonomy" id="328515"/>
    <lineage>
        <taxon>Bacteria</taxon>
        <taxon>Pseudomonadati</taxon>
        <taxon>Bacteroidota</taxon>
        <taxon>Flavobacteriia</taxon>
        <taxon>Flavobacteriales</taxon>
        <taxon>Flavobacteriaceae</taxon>
        <taxon>Nonlabens</taxon>
    </lineage>
</organism>
<dbReference type="Proteomes" id="UP000196102">
    <property type="component" value="Unassembled WGS sequence"/>
</dbReference>
<name>A0A1Z8ALE5_9FLAO</name>
<dbReference type="Pfam" id="PF07332">
    <property type="entry name" value="Phage_holin_3_6"/>
    <property type="match status" value="1"/>
</dbReference>
<keyword evidence="1" id="KW-0812">Transmembrane</keyword>
<keyword evidence="1" id="KW-1133">Transmembrane helix</keyword>
<dbReference type="EMBL" id="MAAX01000183">
    <property type="protein sequence ID" value="OUS11159.1"/>
    <property type="molecule type" value="Genomic_DNA"/>
</dbReference>
<dbReference type="RefSeq" id="WP_303687655.1">
    <property type="nucleotide sequence ID" value="NZ_CAJXYO010000045.1"/>
</dbReference>
<reference evidence="3" key="1">
    <citation type="journal article" date="2017" name="Proc. Natl. Acad. Sci. U.S.A.">
        <title>Simulation of Deepwater Horizon oil plume reveals substrate specialization within a complex community of hydrocarbon-degraders.</title>
        <authorList>
            <person name="Hu P."/>
            <person name="Dubinsky E.A."/>
            <person name="Probst A.J."/>
            <person name="Wang J."/>
            <person name="Sieber C.M.K."/>
            <person name="Tom L.M."/>
            <person name="Gardinali P."/>
            <person name="Banfield J.F."/>
            <person name="Atlas R.M."/>
            <person name="Andersen G.L."/>
        </authorList>
    </citation>
    <scope>NUCLEOTIDE SEQUENCE [LARGE SCALE GENOMIC DNA]</scope>
</reference>